<proteinExistence type="predicted"/>
<dbReference type="Pfam" id="PF07690">
    <property type="entry name" value="MFS_1"/>
    <property type="match status" value="1"/>
</dbReference>
<dbReference type="RefSeq" id="WP_006378960.1">
    <property type="nucleotide sequence ID" value="NZ_AEJB01000361.1"/>
</dbReference>
<feature type="transmembrane region" description="Helical" evidence="2">
    <location>
        <begin position="332"/>
        <end position="353"/>
    </location>
</feature>
<sequence>MQQPTSRPVTGASGPAVAVLGSTAEPPRRPVPVGYRDVLRVPCAARLLAGTLIGRLPNGMAPLAIVIGAHSSGAAISAALAALYLVASAVGGPLIGRLADRYGQTLPFSAATVLSTAALVGVAVGSQHRWWTVAGVAVAGAAKPPIEAGLRALFGTGSFMPSRAHQRTALSLEAAAQEMIYVVGPLLVAGIVMVSSAFAALVATAALGAAGTALVVTTPASRTWTTVRLHRSDWRGPLRSPQLRGLYLAMVGVGIPLGALTPLAVSAAAEYGTPWLSGALPAVLSLGAVAGGLLYGARLWPGTAVQHLIVLSSAFSGGWLLITLAASPTTALAGTVVPGLVMAPLLGVAFAVTGDLAPAGAATEAQALLVAALDVGCAAGAAAAGLAPTTGLLPAGAAGAALILVSARHRLSVTARRPPLPMS</sequence>
<dbReference type="InterPro" id="IPR011701">
    <property type="entry name" value="MFS"/>
</dbReference>
<dbReference type="GO" id="GO:0022857">
    <property type="term" value="F:transmembrane transporter activity"/>
    <property type="evidence" value="ECO:0007669"/>
    <property type="project" value="InterPro"/>
</dbReference>
<reference evidence="3 4" key="1">
    <citation type="journal article" date="2011" name="Plasmid">
        <title>Streptomyces turgidiscabies Car8 contains a modular pathogenicity island that shares virulence genes with other actinobacterial plant pathogens.</title>
        <authorList>
            <person name="Huguet-Tapia J.C."/>
            <person name="Badger J.H."/>
            <person name="Loria R."/>
            <person name="Pettis G.S."/>
        </authorList>
    </citation>
    <scope>NUCLEOTIDE SEQUENCE [LARGE SCALE GENOMIC DNA]</scope>
    <source>
        <strain evidence="3 4">Car8</strain>
    </source>
</reference>
<feature type="transmembrane region" description="Helical" evidence="2">
    <location>
        <begin position="246"/>
        <end position="269"/>
    </location>
</feature>
<dbReference type="Gene3D" id="1.20.1250.20">
    <property type="entry name" value="MFS general substrate transporter like domains"/>
    <property type="match status" value="1"/>
</dbReference>
<feature type="region of interest" description="Disordered" evidence="1">
    <location>
        <begin position="1"/>
        <end position="23"/>
    </location>
</feature>
<feature type="transmembrane region" description="Helical" evidence="2">
    <location>
        <begin position="179"/>
        <end position="199"/>
    </location>
</feature>
<dbReference type="PANTHER" id="PTHR23542:SF1">
    <property type="entry name" value="MAJOR FACILITATOR SUPERFAMILY (MFS) PROFILE DOMAIN-CONTAINING PROTEIN"/>
    <property type="match status" value="1"/>
</dbReference>
<evidence type="ECO:0000313" key="4">
    <source>
        <dbReference type="Proteomes" id="UP000010931"/>
    </source>
</evidence>
<dbReference type="SUPFAM" id="SSF103473">
    <property type="entry name" value="MFS general substrate transporter"/>
    <property type="match status" value="1"/>
</dbReference>
<dbReference type="Proteomes" id="UP000010931">
    <property type="component" value="Unassembled WGS sequence"/>
</dbReference>
<name>L7F3Z8_STRT8</name>
<dbReference type="PANTHER" id="PTHR23542">
    <property type="match status" value="1"/>
</dbReference>
<evidence type="ECO:0000256" key="2">
    <source>
        <dbReference type="SAM" id="Phobius"/>
    </source>
</evidence>
<keyword evidence="4" id="KW-1185">Reference proteome</keyword>
<comment type="caution">
    <text evidence="3">The sequence shown here is derived from an EMBL/GenBank/DDBJ whole genome shotgun (WGS) entry which is preliminary data.</text>
</comment>
<gene>
    <name evidence="3" type="ORF">STRTUCAR8_01642</name>
</gene>
<feature type="transmembrane region" description="Helical" evidence="2">
    <location>
        <begin position="391"/>
        <end position="407"/>
    </location>
</feature>
<protein>
    <submittedName>
        <fullName evidence="3">Permease</fullName>
    </submittedName>
</protein>
<feature type="transmembrane region" description="Helical" evidence="2">
    <location>
        <begin position="275"/>
        <end position="296"/>
    </location>
</feature>
<feature type="transmembrane region" description="Helical" evidence="2">
    <location>
        <begin position="106"/>
        <end position="124"/>
    </location>
</feature>
<organism evidence="3 4">
    <name type="scientific">Streptomyces turgidiscabies (strain Car8)</name>
    <dbReference type="NCBI Taxonomy" id="698760"/>
    <lineage>
        <taxon>Bacteria</taxon>
        <taxon>Bacillati</taxon>
        <taxon>Actinomycetota</taxon>
        <taxon>Actinomycetes</taxon>
        <taxon>Kitasatosporales</taxon>
        <taxon>Streptomycetaceae</taxon>
        <taxon>Streptomyces</taxon>
    </lineage>
</organism>
<dbReference type="STRING" id="85558.T45_07770"/>
<dbReference type="GeneID" id="97407319"/>
<dbReference type="InterPro" id="IPR036259">
    <property type="entry name" value="MFS_trans_sf"/>
</dbReference>
<keyword evidence="2" id="KW-1133">Transmembrane helix</keyword>
<accession>L7F3Z8</accession>
<keyword evidence="2" id="KW-0812">Transmembrane</keyword>
<feature type="transmembrane region" description="Helical" evidence="2">
    <location>
        <begin position="308"/>
        <end position="326"/>
    </location>
</feature>
<dbReference type="AlphaFoldDB" id="L7F3Z8"/>
<dbReference type="PATRIC" id="fig|698760.3.peg.5179"/>
<dbReference type="EMBL" id="AEJB01000361">
    <property type="protein sequence ID" value="ELP66027.1"/>
    <property type="molecule type" value="Genomic_DNA"/>
</dbReference>
<evidence type="ECO:0000256" key="1">
    <source>
        <dbReference type="SAM" id="MobiDB-lite"/>
    </source>
</evidence>
<feature type="transmembrane region" description="Helical" evidence="2">
    <location>
        <begin position="63"/>
        <end position="86"/>
    </location>
</feature>
<keyword evidence="2" id="KW-0472">Membrane</keyword>
<evidence type="ECO:0000313" key="3">
    <source>
        <dbReference type="EMBL" id="ELP66027.1"/>
    </source>
</evidence>